<dbReference type="Proteomes" id="UP000199581">
    <property type="component" value="Unassembled WGS sequence"/>
</dbReference>
<evidence type="ECO:0000313" key="15">
    <source>
        <dbReference type="EMBL" id="SFL91071.1"/>
    </source>
</evidence>
<dbReference type="CDD" id="cd00082">
    <property type="entry name" value="HisKA"/>
    <property type="match status" value="1"/>
</dbReference>
<dbReference type="PROSITE" id="PS50113">
    <property type="entry name" value="PAC"/>
    <property type="match status" value="3"/>
</dbReference>
<dbReference type="Pfam" id="PF08447">
    <property type="entry name" value="PAS_3"/>
    <property type="match status" value="2"/>
</dbReference>
<gene>
    <name evidence="15" type="ORF">SAMN05421830_10915</name>
</gene>
<reference evidence="15 16" key="1">
    <citation type="submission" date="2016-10" db="EMBL/GenBank/DDBJ databases">
        <authorList>
            <person name="Varghese N."/>
            <person name="Submissions S."/>
        </authorList>
    </citation>
    <scope>NUCLEOTIDE SEQUENCE [LARGE SCALE GENOMIC DNA]</scope>
    <source>
        <strain evidence="15 16">DSM 1741</strain>
    </source>
</reference>
<dbReference type="FunFam" id="3.30.565.10:FF:000010">
    <property type="entry name" value="Sensor histidine kinase RcsC"/>
    <property type="match status" value="1"/>
</dbReference>
<dbReference type="GO" id="GO:0005886">
    <property type="term" value="C:plasma membrane"/>
    <property type="evidence" value="ECO:0007669"/>
    <property type="project" value="UniProtKB-SubCell"/>
</dbReference>
<dbReference type="EMBL" id="FOTO01000009">
    <property type="protein sequence ID" value="SFL91071.1"/>
    <property type="molecule type" value="Genomic_DNA"/>
</dbReference>
<feature type="transmembrane region" description="Helical" evidence="10">
    <location>
        <begin position="12"/>
        <end position="35"/>
    </location>
</feature>
<dbReference type="InterPro" id="IPR000014">
    <property type="entry name" value="PAS"/>
</dbReference>
<evidence type="ECO:0000259" key="14">
    <source>
        <dbReference type="PROSITE" id="PS50113"/>
    </source>
</evidence>
<dbReference type="InterPro" id="IPR004358">
    <property type="entry name" value="Sig_transdc_His_kin-like_C"/>
</dbReference>
<dbReference type="InterPro" id="IPR001610">
    <property type="entry name" value="PAC"/>
</dbReference>
<accession>A0A8G2C424</accession>
<feature type="domain" description="Histidine kinase" evidence="11">
    <location>
        <begin position="808"/>
        <end position="1030"/>
    </location>
</feature>
<dbReference type="EC" id="2.7.13.3" evidence="3"/>
<dbReference type="InterPro" id="IPR013655">
    <property type="entry name" value="PAS_fold_3"/>
</dbReference>
<evidence type="ECO:0000256" key="2">
    <source>
        <dbReference type="ARBA" id="ARBA00004651"/>
    </source>
</evidence>
<evidence type="ECO:0000256" key="3">
    <source>
        <dbReference type="ARBA" id="ARBA00012438"/>
    </source>
</evidence>
<dbReference type="Pfam" id="PF13426">
    <property type="entry name" value="PAS_9"/>
    <property type="match status" value="1"/>
</dbReference>
<dbReference type="InterPro" id="IPR036097">
    <property type="entry name" value="HisK_dim/P_sf"/>
</dbReference>
<dbReference type="CDD" id="cd16922">
    <property type="entry name" value="HATPase_EvgS-ArcB-TorS-like"/>
    <property type="match status" value="1"/>
</dbReference>
<dbReference type="SUPFAM" id="SSF55874">
    <property type="entry name" value="ATPase domain of HSP90 chaperone/DNA topoisomerase II/histidine kinase"/>
    <property type="match status" value="1"/>
</dbReference>
<name>A0A8G2C424_DESNO</name>
<dbReference type="InterPro" id="IPR011006">
    <property type="entry name" value="CheY-like_superfamily"/>
</dbReference>
<organism evidence="15 16">
    <name type="scientific">Desulfomicrobium norvegicum (strain DSM 1741 / NCIMB 8310)</name>
    <name type="common">Desulfovibrio baculatus (strain Norway 4)</name>
    <name type="synonym">Desulfovibrio desulfuricans (strain Norway 4)</name>
    <dbReference type="NCBI Taxonomy" id="52561"/>
    <lineage>
        <taxon>Bacteria</taxon>
        <taxon>Pseudomonadati</taxon>
        <taxon>Thermodesulfobacteriota</taxon>
        <taxon>Desulfovibrionia</taxon>
        <taxon>Desulfovibrionales</taxon>
        <taxon>Desulfomicrobiaceae</taxon>
        <taxon>Desulfomicrobium</taxon>
    </lineage>
</organism>
<keyword evidence="6 10" id="KW-0812">Transmembrane</keyword>
<dbReference type="SMART" id="SM00086">
    <property type="entry name" value="PAC"/>
    <property type="match status" value="3"/>
</dbReference>
<dbReference type="SMART" id="SM00091">
    <property type="entry name" value="PAS"/>
    <property type="match status" value="2"/>
</dbReference>
<dbReference type="Gene3D" id="3.30.450.20">
    <property type="entry name" value="PAS domain"/>
    <property type="match status" value="5"/>
</dbReference>
<dbReference type="Gene3D" id="3.40.50.2300">
    <property type="match status" value="1"/>
</dbReference>
<evidence type="ECO:0000256" key="8">
    <source>
        <dbReference type="ARBA" id="ARBA00023136"/>
    </source>
</evidence>
<dbReference type="SUPFAM" id="SSF55785">
    <property type="entry name" value="PYP-like sensor domain (PAS domain)"/>
    <property type="match status" value="3"/>
</dbReference>
<evidence type="ECO:0000256" key="7">
    <source>
        <dbReference type="ARBA" id="ARBA00022989"/>
    </source>
</evidence>
<dbReference type="SMART" id="SM00388">
    <property type="entry name" value="HisKA"/>
    <property type="match status" value="1"/>
</dbReference>
<dbReference type="PANTHER" id="PTHR45339:SF5">
    <property type="entry name" value="HISTIDINE KINASE"/>
    <property type="match status" value="1"/>
</dbReference>
<evidence type="ECO:0000259" key="13">
    <source>
        <dbReference type="PROSITE" id="PS50112"/>
    </source>
</evidence>
<dbReference type="AlphaFoldDB" id="A0A8G2C424"/>
<evidence type="ECO:0000256" key="6">
    <source>
        <dbReference type="ARBA" id="ARBA00022692"/>
    </source>
</evidence>
<dbReference type="Pfam" id="PF00072">
    <property type="entry name" value="Response_reg"/>
    <property type="match status" value="1"/>
</dbReference>
<dbReference type="SMART" id="SM01049">
    <property type="entry name" value="Cache_2"/>
    <property type="match status" value="2"/>
</dbReference>
<dbReference type="Pfam" id="PF02518">
    <property type="entry name" value="HATPase_c"/>
    <property type="match status" value="1"/>
</dbReference>
<evidence type="ECO:0000259" key="12">
    <source>
        <dbReference type="PROSITE" id="PS50110"/>
    </source>
</evidence>
<keyword evidence="4" id="KW-1003">Cell membrane</keyword>
<dbReference type="CDD" id="cd17546">
    <property type="entry name" value="REC_hyHK_CKI1_RcsC-like"/>
    <property type="match status" value="1"/>
</dbReference>
<keyword evidence="8 10" id="KW-0472">Membrane</keyword>
<dbReference type="SMART" id="SM00448">
    <property type="entry name" value="REC"/>
    <property type="match status" value="1"/>
</dbReference>
<feature type="domain" description="PAC" evidence="14">
    <location>
        <begin position="738"/>
        <end position="790"/>
    </location>
</feature>
<dbReference type="SMART" id="SM00387">
    <property type="entry name" value="HATPase_c"/>
    <property type="match status" value="1"/>
</dbReference>
<dbReference type="Gene3D" id="2.10.70.100">
    <property type="match status" value="1"/>
</dbReference>
<dbReference type="SUPFAM" id="SSF52172">
    <property type="entry name" value="CheY-like"/>
    <property type="match status" value="1"/>
</dbReference>
<dbReference type="InterPro" id="IPR001789">
    <property type="entry name" value="Sig_transdc_resp-reg_receiver"/>
</dbReference>
<feature type="domain" description="Response regulatory" evidence="12">
    <location>
        <begin position="1052"/>
        <end position="1170"/>
    </location>
</feature>
<feature type="domain" description="PAC" evidence="14">
    <location>
        <begin position="484"/>
        <end position="536"/>
    </location>
</feature>
<dbReference type="Gene3D" id="1.10.287.130">
    <property type="match status" value="1"/>
</dbReference>
<evidence type="ECO:0000313" key="16">
    <source>
        <dbReference type="Proteomes" id="UP000199581"/>
    </source>
</evidence>
<dbReference type="InterPro" id="IPR035965">
    <property type="entry name" value="PAS-like_dom_sf"/>
</dbReference>
<dbReference type="InterPro" id="IPR004010">
    <property type="entry name" value="Double_Cache_2"/>
</dbReference>
<dbReference type="NCBIfam" id="TIGR00229">
    <property type="entry name" value="sensory_box"/>
    <property type="match status" value="3"/>
</dbReference>
<dbReference type="Pfam" id="PF08269">
    <property type="entry name" value="dCache_2"/>
    <property type="match status" value="1"/>
</dbReference>
<feature type="transmembrane region" description="Helical" evidence="10">
    <location>
        <begin position="355"/>
        <end position="375"/>
    </location>
</feature>
<dbReference type="InterPro" id="IPR003594">
    <property type="entry name" value="HATPase_dom"/>
</dbReference>
<dbReference type="GO" id="GO:0000155">
    <property type="term" value="F:phosphorelay sensor kinase activity"/>
    <property type="evidence" value="ECO:0007669"/>
    <property type="project" value="InterPro"/>
</dbReference>
<comment type="subcellular location">
    <subcellularLocation>
        <location evidence="2">Cell membrane</location>
        <topology evidence="2">Multi-pass membrane protein</topology>
    </subcellularLocation>
</comment>
<evidence type="ECO:0000256" key="1">
    <source>
        <dbReference type="ARBA" id="ARBA00000085"/>
    </source>
</evidence>
<protein>
    <recommendedName>
        <fullName evidence="3">histidine kinase</fullName>
        <ecNumber evidence="3">2.7.13.3</ecNumber>
    </recommendedName>
</protein>
<dbReference type="SUPFAM" id="SSF47384">
    <property type="entry name" value="Homodimeric domain of signal transducing histidine kinase"/>
    <property type="match status" value="1"/>
</dbReference>
<feature type="modified residue" description="4-aspartylphosphate" evidence="9">
    <location>
        <position position="1101"/>
    </location>
</feature>
<dbReference type="CDD" id="cd00130">
    <property type="entry name" value="PAS"/>
    <property type="match status" value="2"/>
</dbReference>
<sequence>MRLIANEKSIPRIHLVGTLLIVLLLTVGLAGYNLWQSRKDAQSSFDRIEQALAGQIDARLKDEMHNSISTMEFIRSQTEAVLRESIKLQVDSAYQIAEAIYTRDSALRPAAEVQKMIVEMLRPIHFYDGRGYFFIDDMNGQFILLPTSPKLEGKTLLDNQDDAGHYIMRGLIAAARLPSGEGFSRYRWYAPENPTVMAEKLSYVRHFEPYDWLIGTGDYLHKWEERQKQEAILHLRTHHFGTTGYVVLFDADGRSLLSPSNAALEGKTEADLPVFERSVLEKLLSTARAGGGIVHYDWPQTDSGTLAKKTAYVQTYSPWQWVVVTTLSDDEMHAAVAAEQQTHARLSARQALTNMLAGLLALLFGLVVSLIFSRWMRQLFKEYHRNNLVQQDTLRQQADVLHKTQASLQESEHHFRTLANGGTALIWTSGTDKLCNYFNEPWLRYTGRTLEQEFGNGWTEGVHPDDFDHCLKVFVSHFDRREPFSMEYRLRKSSGEYGWILDLGNPRHDREGNFSGYIGYCYDITDRKLAEDALRETERFLKSSQQIARLGSWRLDLATNQVVWTEELYKMYGFDPDLSPPPYSEHMKLFTPESWARLSAALAHTAETGVPYELELESVGKDGVTGWMWVRGEAVKDTEGRIASLWGAAQDITERKRAEGSLRESEARFRLLFENAPLSYQSLDERGYFLDVNKKWLETMGYEREEVIGKWFGDYLGPSFKEHFDTNFPLFKHACVIDGVEFDMMAKNGQILSVAFNGRVQLTRDGEFLRTHCIFTDITDRKRVETELLLAKEAAEAANRAKSEFLANMSHEIRTPLNGIMGMLQLLETTTLDEEQLHFCSLGIQSTNRLTSLLSDILDLSRVEASMMLVRSERFNLQSALNQAIDLFEPVAVQTGVALTRHLDPGLPIWVVGDSIRLQQVLTNLIGNSFKFTKRGHVHVEVYPLPSRSNDSFRVFIAIEDMGCGIAGEDLGNLFKPFTQVSQGYTRNHQGAGLGLAISKHLVSLMDGNIAVESEEGIGTTFAFCVTFGREAQLHDGEVTAECRTAPQVSRRILLAEDDETTVFSISRLLEKSGHRVTVVHNGQEALEMHEANDFDLILMDVSMPVMDGIEACRRIRGSENSHKRDIPIIALTAYSMTGDKEKFLAAGMSGYVAKPVNMEILMQVMSETLAEQGR</sequence>
<keyword evidence="7 10" id="KW-1133">Transmembrane helix</keyword>
<dbReference type="PROSITE" id="PS50109">
    <property type="entry name" value="HIS_KIN"/>
    <property type="match status" value="1"/>
</dbReference>
<comment type="caution">
    <text evidence="15">The sequence shown here is derived from an EMBL/GenBank/DDBJ whole genome shotgun (WGS) entry which is preliminary data.</text>
</comment>
<dbReference type="RefSeq" id="WP_092193005.1">
    <property type="nucleotide sequence ID" value="NZ_FOTO01000009.1"/>
</dbReference>
<dbReference type="InterPro" id="IPR005467">
    <property type="entry name" value="His_kinase_dom"/>
</dbReference>
<dbReference type="FunFam" id="3.30.450.20:FF:000099">
    <property type="entry name" value="Sensory box sensor histidine kinase"/>
    <property type="match status" value="1"/>
</dbReference>
<keyword evidence="16" id="KW-1185">Reference proteome</keyword>
<dbReference type="OrthoDB" id="5440983at2"/>
<keyword evidence="5 9" id="KW-0597">Phosphoprotein</keyword>
<feature type="domain" description="PAC" evidence="14">
    <location>
        <begin position="612"/>
        <end position="664"/>
    </location>
</feature>
<dbReference type="InterPro" id="IPR033480">
    <property type="entry name" value="sCache_2"/>
</dbReference>
<evidence type="ECO:0000256" key="10">
    <source>
        <dbReference type="SAM" id="Phobius"/>
    </source>
</evidence>
<dbReference type="PROSITE" id="PS50112">
    <property type="entry name" value="PAS"/>
    <property type="match status" value="1"/>
</dbReference>
<comment type="catalytic activity">
    <reaction evidence="1">
        <text>ATP + protein L-histidine = ADP + protein N-phospho-L-histidine.</text>
        <dbReference type="EC" id="2.7.13.3"/>
    </reaction>
</comment>
<dbReference type="InterPro" id="IPR036890">
    <property type="entry name" value="HATPase_C_sf"/>
</dbReference>
<evidence type="ECO:0000259" key="11">
    <source>
        <dbReference type="PROSITE" id="PS50109"/>
    </source>
</evidence>
<evidence type="ECO:0000256" key="9">
    <source>
        <dbReference type="PROSITE-ProRule" id="PRU00169"/>
    </source>
</evidence>
<dbReference type="InterPro" id="IPR003661">
    <property type="entry name" value="HisK_dim/P_dom"/>
</dbReference>
<dbReference type="PROSITE" id="PS50110">
    <property type="entry name" value="RESPONSE_REGULATORY"/>
    <property type="match status" value="1"/>
</dbReference>
<dbReference type="PRINTS" id="PR00344">
    <property type="entry name" value="BCTRLSENSOR"/>
</dbReference>
<dbReference type="PANTHER" id="PTHR45339">
    <property type="entry name" value="HYBRID SIGNAL TRANSDUCTION HISTIDINE KINASE J"/>
    <property type="match status" value="1"/>
</dbReference>
<evidence type="ECO:0000256" key="5">
    <source>
        <dbReference type="ARBA" id="ARBA00022553"/>
    </source>
</evidence>
<evidence type="ECO:0000256" key="4">
    <source>
        <dbReference type="ARBA" id="ARBA00022475"/>
    </source>
</evidence>
<dbReference type="InterPro" id="IPR000700">
    <property type="entry name" value="PAS-assoc_C"/>
</dbReference>
<dbReference type="Pfam" id="PF00512">
    <property type="entry name" value="HisKA"/>
    <property type="match status" value="1"/>
</dbReference>
<dbReference type="Gene3D" id="3.30.565.10">
    <property type="entry name" value="Histidine kinase-like ATPase, C-terminal domain"/>
    <property type="match status" value="1"/>
</dbReference>
<proteinExistence type="predicted"/>
<feature type="domain" description="PAS" evidence="13">
    <location>
        <begin position="665"/>
        <end position="719"/>
    </location>
</feature>